<dbReference type="Proteomes" id="UP001501509">
    <property type="component" value="Unassembled WGS sequence"/>
</dbReference>
<dbReference type="Gene3D" id="1.10.510.10">
    <property type="entry name" value="Transferase(Phosphotransferase) domain 1"/>
    <property type="match status" value="1"/>
</dbReference>
<dbReference type="PROSITE" id="PS00107">
    <property type="entry name" value="PROTEIN_KINASE_ATP"/>
    <property type="match status" value="1"/>
</dbReference>
<dbReference type="Gene3D" id="3.30.200.20">
    <property type="entry name" value="Phosphorylase Kinase, domain 1"/>
    <property type="match status" value="1"/>
</dbReference>
<feature type="transmembrane region" description="Helical" evidence="9">
    <location>
        <begin position="362"/>
        <end position="382"/>
    </location>
</feature>
<gene>
    <name evidence="11" type="ORF">GCM10010411_21680</name>
</gene>
<evidence type="ECO:0000256" key="6">
    <source>
        <dbReference type="ARBA" id="ARBA00022840"/>
    </source>
</evidence>
<dbReference type="InterPro" id="IPR008271">
    <property type="entry name" value="Ser/Thr_kinase_AS"/>
</dbReference>
<feature type="transmembrane region" description="Helical" evidence="9">
    <location>
        <begin position="389"/>
        <end position="410"/>
    </location>
</feature>
<keyword evidence="5" id="KW-0418">Kinase</keyword>
<keyword evidence="4 7" id="KW-0547">Nucleotide-binding</keyword>
<evidence type="ECO:0000256" key="2">
    <source>
        <dbReference type="ARBA" id="ARBA00022527"/>
    </source>
</evidence>
<accession>A0ABN3PK27</accession>
<comment type="caution">
    <text evidence="11">The sequence shown here is derived from an EMBL/GenBank/DDBJ whole genome shotgun (WGS) entry which is preliminary data.</text>
</comment>
<evidence type="ECO:0000313" key="11">
    <source>
        <dbReference type="EMBL" id="GAA2588463.1"/>
    </source>
</evidence>
<evidence type="ECO:0000256" key="1">
    <source>
        <dbReference type="ARBA" id="ARBA00012513"/>
    </source>
</evidence>
<dbReference type="SUPFAM" id="SSF56112">
    <property type="entry name" value="Protein kinase-like (PK-like)"/>
    <property type="match status" value="1"/>
</dbReference>
<feature type="region of interest" description="Disordered" evidence="8">
    <location>
        <begin position="452"/>
        <end position="490"/>
    </location>
</feature>
<dbReference type="EC" id="2.7.11.1" evidence="1"/>
<dbReference type="PANTHER" id="PTHR43289:SF6">
    <property type="entry name" value="SERINE_THREONINE-PROTEIN KINASE NEKL-3"/>
    <property type="match status" value="1"/>
</dbReference>
<keyword evidence="2" id="KW-0723">Serine/threonine-protein kinase</keyword>
<evidence type="ECO:0000256" key="8">
    <source>
        <dbReference type="SAM" id="MobiDB-lite"/>
    </source>
</evidence>
<proteinExistence type="predicted"/>
<feature type="transmembrane region" description="Helical" evidence="9">
    <location>
        <begin position="416"/>
        <end position="441"/>
    </location>
</feature>
<dbReference type="PROSITE" id="PS50011">
    <property type="entry name" value="PROTEIN_KINASE_DOM"/>
    <property type="match status" value="1"/>
</dbReference>
<protein>
    <recommendedName>
        <fullName evidence="1">non-specific serine/threonine protein kinase</fullName>
        <ecNumber evidence="1">2.7.11.1</ecNumber>
    </recommendedName>
</protein>
<reference evidence="11 12" key="1">
    <citation type="journal article" date="2019" name="Int. J. Syst. Evol. Microbiol.">
        <title>The Global Catalogue of Microorganisms (GCM) 10K type strain sequencing project: providing services to taxonomists for standard genome sequencing and annotation.</title>
        <authorList>
            <consortium name="The Broad Institute Genomics Platform"/>
            <consortium name="The Broad Institute Genome Sequencing Center for Infectious Disease"/>
            <person name="Wu L."/>
            <person name="Ma J."/>
        </authorList>
    </citation>
    <scope>NUCLEOTIDE SEQUENCE [LARGE SCALE GENOMIC DNA]</scope>
    <source>
        <strain evidence="11 12">JCM 6833</strain>
    </source>
</reference>
<dbReference type="InterPro" id="IPR000719">
    <property type="entry name" value="Prot_kinase_dom"/>
</dbReference>
<keyword evidence="9" id="KW-0812">Transmembrane</keyword>
<dbReference type="CDD" id="cd14014">
    <property type="entry name" value="STKc_PknB_like"/>
    <property type="match status" value="1"/>
</dbReference>
<dbReference type="RefSeq" id="WP_344540148.1">
    <property type="nucleotide sequence ID" value="NZ_BAAATD010000002.1"/>
</dbReference>
<organism evidence="11 12">
    <name type="scientific">Actinomadura fulvescens</name>
    <dbReference type="NCBI Taxonomy" id="46160"/>
    <lineage>
        <taxon>Bacteria</taxon>
        <taxon>Bacillati</taxon>
        <taxon>Actinomycetota</taxon>
        <taxon>Actinomycetes</taxon>
        <taxon>Streptosporangiales</taxon>
        <taxon>Thermomonosporaceae</taxon>
        <taxon>Actinomadura</taxon>
    </lineage>
</organism>
<evidence type="ECO:0000256" key="7">
    <source>
        <dbReference type="PROSITE-ProRule" id="PRU10141"/>
    </source>
</evidence>
<dbReference type="SMART" id="SM00220">
    <property type="entry name" value="S_TKc"/>
    <property type="match status" value="1"/>
</dbReference>
<dbReference type="EMBL" id="BAAATD010000002">
    <property type="protein sequence ID" value="GAA2588463.1"/>
    <property type="molecule type" value="Genomic_DNA"/>
</dbReference>
<dbReference type="PANTHER" id="PTHR43289">
    <property type="entry name" value="MITOGEN-ACTIVATED PROTEIN KINASE KINASE KINASE 20-RELATED"/>
    <property type="match status" value="1"/>
</dbReference>
<sequence length="490" mass="52580">MAPGLLAGRYDLSTPLGRGGMGQVWEGTDRQLGDRRVAVKLLTNELITARTDPEELVQRFAREAAFTARLQHPGVPAVYDAGAYGGGLYLVMELIEGHTIGDLIAEEGPLPVPWVAAIMAQVCAVLTLAHGRGLVHRDLKPQNLMLTGDGSAKVLDFGVATVLDAAGVPRLTKTGDTVGTPAYMAPEQLRGERVTPHSDLYAVGCVMYEMLTGRPVFEATSPHALSYKHLQETPRPIDRPDVPSQLEWLVRQLLAKEPRERPGDAREVYERLLGYVGPAAPIGGIVLSPATLSGQHLYAQALVRLAIPAPPKASEATAPAPSQHMKPTLNQAGAARHGVPGGEAPVAVVGNHSIGWMVLHSLWVLPTFFLGFTSWTSFLYIGIRHRHRLWLISSAVYLVLLVFMITMMEIRGQESAWFVGSLLVLVCAAPVHALATIPFRLQARAREAARRAASPPVWRPGPGGPAGLPPVAPPAPVDAPPRPTAPAPPW</sequence>
<keyword evidence="9" id="KW-0472">Membrane</keyword>
<feature type="compositionally biased region" description="Pro residues" evidence="8">
    <location>
        <begin position="457"/>
        <end position="490"/>
    </location>
</feature>
<evidence type="ECO:0000256" key="4">
    <source>
        <dbReference type="ARBA" id="ARBA00022741"/>
    </source>
</evidence>
<dbReference type="Pfam" id="PF00069">
    <property type="entry name" value="Pkinase"/>
    <property type="match status" value="1"/>
</dbReference>
<evidence type="ECO:0000256" key="3">
    <source>
        <dbReference type="ARBA" id="ARBA00022679"/>
    </source>
</evidence>
<evidence type="ECO:0000259" key="10">
    <source>
        <dbReference type="PROSITE" id="PS50011"/>
    </source>
</evidence>
<evidence type="ECO:0000256" key="5">
    <source>
        <dbReference type="ARBA" id="ARBA00022777"/>
    </source>
</evidence>
<name>A0ABN3PK27_9ACTN</name>
<keyword evidence="9" id="KW-1133">Transmembrane helix</keyword>
<dbReference type="InterPro" id="IPR017441">
    <property type="entry name" value="Protein_kinase_ATP_BS"/>
</dbReference>
<keyword evidence="3" id="KW-0808">Transferase</keyword>
<feature type="domain" description="Protein kinase" evidence="10">
    <location>
        <begin position="10"/>
        <end position="273"/>
    </location>
</feature>
<dbReference type="InterPro" id="IPR011009">
    <property type="entry name" value="Kinase-like_dom_sf"/>
</dbReference>
<feature type="binding site" evidence="7">
    <location>
        <position position="40"/>
    </location>
    <ligand>
        <name>ATP</name>
        <dbReference type="ChEBI" id="CHEBI:30616"/>
    </ligand>
</feature>
<evidence type="ECO:0000313" key="12">
    <source>
        <dbReference type="Proteomes" id="UP001501509"/>
    </source>
</evidence>
<evidence type="ECO:0000256" key="9">
    <source>
        <dbReference type="SAM" id="Phobius"/>
    </source>
</evidence>
<keyword evidence="6 7" id="KW-0067">ATP-binding</keyword>
<keyword evidence="12" id="KW-1185">Reference proteome</keyword>
<dbReference type="PROSITE" id="PS00108">
    <property type="entry name" value="PROTEIN_KINASE_ST"/>
    <property type="match status" value="1"/>
</dbReference>